<accession>A0A8J2KG46</accession>
<sequence>MGMFTMLSLIVITGVFAFTFLGISLSYPALNRTGTTSVMKEGWIDPNLDSQQMEFHSSLKYILPNELLKFESRDPAGKALKWGCTFLYRPCSFWNALNPFIDTDCCLGNCLLTWTSRSIFFISWKCIPPYKAEYADFPSD</sequence>
<dbReference type="EMBL" id="CAJVCH010271978">
    <property type="protein sequence ID" value="CAG7734581.1"/>
    <property type="molecule type" value="Genomic_DNA"/>
</dbReference>
<comment type="caution">
    <text evidence="1">The sequence shown here is derived from an EMBL/GenBank/DDBJ whole genome shotgun (WGS) entry which is preliminary data.</text>
</comment>
<gene>
    <name evidence="1" type="ORF">AFUS01_LOCUS22963</name>
</gene>
<organism evidence="1 2">
    <name type="scientific">Allacma fusca</name>
    <dbReference type="NCBI Taxonomy" id="39272"/>
    <lineage>
        <taxon>Eukaryota</taxon>
        <taxon>Metazoa</taxon>
        <taxon>Ecdysozoa</taxon>
        <taxon>Arthropoda</taxon>
        <taxon>Hexapoda</taxon>
        <taxon>Collembola</taxon>
        <taxon>Symphypleona</taxon>
        <taxon>Sminthuridae</taxon>
        <taxon>Allacma</taxon>
    </lineage>
</organism>
<dbReference type="AlphaFoldDB" id="A0A8J2KG46"/>
<dbReference type="Proteomes" id="UP000708208">
    <property type="component" value="Unassembled WGS sequence"/>
</dbReference>
<evidence type="ECO:0000313" key="2">
    <source>
        <dbReference type="Proteomes" id="UP000708208"/>
    </source>
</evidence>
<protein>
    <submittedName>
        <fullName evidence="1">Uncharacterized protein</fullName>
    </submittedName>
</protein>
<proteinExistence type="predicted"/>
<keyword evidence="2" id="KW-1185">Reference proteome</keyword>
<name>A0A8J2KG46_9HEXA</name>
<reference evidence="1" key="1">
    <citation type="submission" date="2021-06" db="EMBL/GenBank/DDBJ databases">
        <authorList>
            <person name="Hodson N. C."/>
            <person name="Mongue J. A."/>
            <person name="Jaron S. K."/>
        </authorList>
    </citation>
    <scope>NUCLEOTIDE SEQUENCE</scope>
</reference>
<evidence type="ECO:0000313" key="1">
    <source>
        <dbReference type="EMBL" id="CAG7734581.1"/>
    </source>
</evidence>